<dbReference type="EMBL" id="BMAT01010302">
    <property type="protein sequence ID" value="GFS23784.1"/>
    <property type="molecule type" value="Genomic_DNA"/>
</dbReference>
<sequence>MEAACREGNDNDGKRLRSAASSSVSLPAYTVIISVATTFIIGVVTTFIIVVATCVIAIVSSLIEDNHCDC</sequence>
<gene>
    <name evidence="3" type="ORF">ElyMa_005141400</name>
</gene>
<evidence type="ECO:0000313" key="4">
    <source>
        <dbReference type="Proteomes" id="UP000762676"/>
    </source>
</evidence>
<feature type="compositionally biased region" description="Basic and acidic residues" evidence="1">
    <location>
        <begin position="1"/>
        <end position="15"/>
    </location>
</feature>
<feature type="transmembrane region" description="Helical" evidence="2">
    <location>
        <begin position="26"/>
        <end position="59"/>
    </location>
</feature>
<comment type="caution">
    <text evidence="3">The sequence shown here is derived from an EMBL/GenBank/DDBJ whole genome shotgun (WGS) entry which is preliminary data.</text>
</comment>
<accession>A0AAV4JNV2</accession>
<dbReference type="AlphaFoldDB" id="A0AAV4JNV2"/>
<evidence type="ECO:0000256" key="2">
    <source>
        <dbReference type="SAM" id="Phobius"/>
    </source>
</evidence>
<evidence type="ECO:0008006" key="5">
    <source>
        <dbReference type="Google" id="ProtNLM"/>
    </source>
</evidence>
<keyword evidence="2" id="KW-0472">Membrane</keyword>
<organism evidence="3 4">
    <name type="scientific">Elysia marginata</name>
    <dbReference type="NCBI Taxonomy" id="1093978"/>
    <lineage>
        <taxon>Eukaryota</taxon>
        <taxon>Metazoa</taxon>
        <taxon>Spiralia</taxon>
        <taxon>Lophotrochozoa</taxon>
        <taxon>Mollusca</taxon>
        <taxon>Gastropoda</taxon>
        <taxon>Heterobranchia</taxon>
        <taxon>Euthyneura</taxon>
        <taxon>Panpulmonata</taxon>
        <taxon>Sacoglossa</taxon>
        <taxon>Placobranchoidea</taxon>
        <taxon>Plakobranchidae</taxon>
        <taxon>Elysia</taxon>
    </lineage>
</organism>
<reference evidence="3 4" key="1">
    <citation type="journal article" date="2021" name="Elife">
        <title>Chloroplast acquisition without the gene transfer in kleptoplastic sea slugs, Plakobranchus ocellatus.</title>
        <authorList>
            <person name="Maeda T."/>
            <person name="Takahashi S."/>
            <person name="Yoshida T."/>
            <person name="Shimamura S."/>
            <person name="Takaki Y."/>
            <person name="Nagai Y."/>
            <person name="Toyoda A."/>
            <person name="Suzuki Y."/>
            <person name="Arimoto A."/>
            <person name="Ishii H."/>
            <person name="Satoh N."/>
            <person name="Nishiyama T."/>
            <person name="Hasebe M."/>
            <person name="Maruyama T."/>
            <person name="Minagawa J."/>
            <person name="Obokata J."/>
            <person name="Shigenobu S."/>
        </authorList>
    </citation>
    <scope>NUCLEOTIDE SEQUENCE [LARGE SCALE GENOMIC DNA]</scope>
</reference>
<proteinExistence type="predicted"/>
<keyword evidence="2" id="KW-1133">Transmembrane helix</keyword>
<protein>
    <recommendedName>
        <fullName evidence="5">Transmembrane protein</fullName>
    </recommendedName>
</protein>
<keyword evidence="4" id="KW-1185">Reference proteome</keyword>
<evidence type="ECO:0000313" key="3">
    <source>
        <dbReference type="EMBL" id="GFS23784.1"/>
    </source>
</evidence>
<feature type="region of interest" description="Disordered" evidence="1">
    <location>
        <begin position="1"/>
        <end position="23"/>
    </location>
</feature>
<keyword evidence="2" id="KW-0812">Transmembrane</keyword>
<evidence type="ECO:0000256" key="1">
    <source>
        <dbReference type="SAM" id="MobiDB-lite"/>
    </source>
</evidence>
<name>A0AAV4JNV2_9GAST</name>
<dbReference type="Proteomes" id="UP000762676">
    <property type="component" value="Unassembled WGS sequence"/>
</dbReference>